<dbReference type="PANTHER" id="PTHR13156:SF0">
    <property type="entry name" value="NADH DEHYDROGENASE [UBIQUINONE] IRON-SULFUR PROTEIN 6, MITOCHONDRIAL"/>
    <property type="match status" value="1"/>
</dbReference>
<dbReference type="InterPro" id="IPR019401">
    <property type="entry name" value="Znf_CHCC"/>
</dbReference>
<sequence>MRTSIRYHPGPRSVNGASWLSIMDAIITPDETIIVDGPVAACDGGGGPLGHPRVYLNLGPAGSVVCPYCSRRFALREGATVPAH</sequence>
<dbReference type="GO" id="GO:0005739">
    <property type="term" value="C:mitochondrion"/>
    <property type="evidence" value="ECO:0007669"/>
    <property type="project" value="GOC"/>
</dbReference>
<dbReference type="EMBL" id="UIDG01000629">
    <property type="protein sequence ID" value="SUS08563.1"/>
    <property type="molecule type" value="Genomic_DNA"/>
</dbReference>
<protein>
    <recommendedName>
        <fullName evidence="1">Zinc finger CHCC-type domain-containing protein</fullName>
    </recommendedName>
</protein>
<evidence type="ECO:0000313" key="2">
    <source>
        <dbReference type="EMBL" id="SUS08563.1"/>
    </source>
</evidence>
<dbReference type="EMBL" id="UIDG01000630">
    <property type="protein sequence ID" value="SUS08576.1"/>
    <property type="molecule type" value="Genomic_DNA"/>
</dbReference>
<dbReference type="GO" id="GO:0006120">
    <property type="term" value="P:mitochondrial electron transport, NADH to ubiquinone"/>
    <property type="evidence" value="ECO:0007669"/>
    <property type="project" value="TreeGrafter"/>
</dbReference>
<dbReference type="AlphaFoldDB" id="A0A380TJS6"/>
<organism evidence="3">
    <name type="scientific">metagenome</name>
    <dbReference type="NCBI Taxonomy" id="256318"/>
    <lineage>
        <taxon>unclassified sequences</taxon>
        <taxon>metagenomes</taxon>
    </lineage>
</organism>
<evidence type="ECO:0000313" key="3">
    <source>
        <dbReference type="EMBL" id="SUS08576.1"/>
    </source>
</evidence>
<evidence type="ECO:0000259" key="1">
    <source>
        <dbReference type="Pfam" id="PF10276"/>
    </source>
</evidence>
<dbReference type="PANTHER" id="PTHR13156">
    <property type="entry name" value="NADH-UBIQUINONE OXIDOREDUCTASE 13 KD-A SUBUNIT"/>
    <property type="match status" value="1"/>
</dbReference>
<name>A0A380TJS6_9ZZZZ</name>
<accession>A0A380TJS6</accession>
<proteinExistence type="predicted"/>
<reference evidence="3" key="1">
    <citation type="submission" date="2018-07" db="EMBL/GenBank/DDBJ databases">
        <authorList>
            <person name="Quirk P.G."/>
            <person name="Krulwich T.A."/>
        </authorList>
    </citation>
    <scope>NUCLEOTIDE SEQUENCE</scope>
</reference>
<feature type="domain" description="Zinc finger CHCC-type" evidence="1">
    <location>
        <begin position="39"/>
        <end position="73"/>
    </location>
</feature>
<dbReference type="Gene3D" id="2.60.260.40">
    <property type="entry name" value="q5lls5 like domains"/>
    <property type="match status" value="1"/>
</dbReference>
<dbReference type="Pfam" id="PF10276">
    <property type="entry name" value="zf-CHCC"/>
    <property type="match status" value="1"/>
</dbReference>
<gene>
    <name evidence="2" type="ORF">DF3PB_750002</name>
    <name evidence="3" type="ORF">DF3PB_760002</name>
</gene>